<dbReference type="Pfam" id="PF13975">
    <property type="entry name" value="gag-asp_proteas"/>
    <property type="match status" value="1"/>
</dbReference>
<reference evidence="2 3" key="1">
    <citation type="submission" date="2023-02" db="EMBL/GenBank/DDBJ databases">
        <title>Genome sequence of Novosphingobium humi KACC 19094.</title>
        <authorList>
            <person name="Kim S."/>
            <person name="Heo J."/>
            <person name="Kwon S.-W."/>
        </authorList>
    </citation>
    <scope>NUCLEOTIDE SEQUENCE [LARGE SCALE GENOMIC DNA]</scope>
    <source>
        <strain evidence="2 3">KACC 19094</strain>
    </source>
</reference>
<dbReference type="InterPro" id="IPR021109">
    <property type="entry name" value="Peptidase_aspartic_dom_sf"/>
</dbReference>
<keyword evidence="3" id="KW-1185">Reference proteome</keyword>
<evidence type="ECO:0000256" key="1">
    <source>
        <dbReference type="SAM" id="Phobius"/>
    </source>
</evidence>
<proteinExistence type="predicted"/>
<keyword evidence="2" id="KW-0378">Hydrolase</keyword>
<dbReference type="Proteomes" id="UP001218231">
    <property type="component" value="Chromosome"/>
</dbReference>
<sequence>MTAAASGAHSGLHSDKAGAALDRLIEAGSALWAQAVQLVMTQPVLGWALVCAGLLIFGNLIRYRLPMLGGLLRFLGNLGLIVALIVALLGVVDLRRFGITAALPGSIARYLPKGEEPQVVEGKVTRVPLADDGHFWVRAAIDGVPRRFLVDTGATLTTISPQTAQEAGLRIARDGPKVELRTANGNATGRIVVIRELKIGNAVARNIEAVVAPGLGETNVLGMNFLTRLKGWRVEGRVMVLEPHHPAKTDPSQAGTDEVG</sequence>
<keyword evidence="2" id="KW-0645">Protease</keyword>
<dbReference type="GO" id="GO:0006508">
    <property type="term" value="P:proteolysis"/>
    <property type="evidence" value="ECO:0007669"/>
    <property type="project" value="UniProtKB-KW"/>
</dbReference>
<protein>
    <submittedName>
        <fullName evidence="2">TIGR02281 family clan AA aspartic protease</fullName>
        <ecNumber evidence="2">3.4.23.-</ecNumber>
    </submittedName>
</protein>
<name>A0ABY7U3A6_9SPHN</name>
<keyword evidence="1" id="KW-1133">Transmembrane helix</keyword>
<dbReference type="RefSeq" id="WP_273619049.1">
    <property type="nucleotide sequence ID" value="NZ_CP117417.1"/>
</dbReference>
<dbReference type="InterPro" id="IPR034122">
    <property type="entry name" value="Retropepsin-like_bacterial"/>
</dbReference>
<dbReference type="GO" id="GO:0008233">
    <property type="term" value="F:peptidase activity"/>
    <property type="evidence" value="ECO:0007669"/>
    <property type="project" value="UniProtKB-KW"/>
</dbReference>
<dbReference type="EC" id="3.4.23.-" evidence="2"/>
<dbReference type="Gene3D" id="2.40.70.10">
    <property type="entry name" value="Acid Proteases"/>
    <property type="match status" value="1"/>
</dbReference>
<dbReference type="SUPFAM" id="SSF50630">
    <property type="entry name" value="Acid proteases"/>
    <property type="match status" value="1"/>
</dbReference>
<feature type="transmembrane region" description="Helical" evidence="1">
    <location>
        <begin position="44"/>
        <end position="62"/>
    </location>
</feature>
<dbReference type="InterPro" id="IPR011969">
    <property type="entry name" value="Clan_AA_Asp_peptidase_C"/>
</dbReference>
<dbReference type="NCBIfam" id="TIGR02281">
    <property type="entry name" value="clan_AA_DTGA"/>
    <property type="match status" value="1"/>
</dbReference>
<keyword evidence="1" id="KW-0472">Membrane</keyword>
<keyword evidence="1" id="KW-0812">Transmembrane</keyword>
<evidence type="ECO:0000313" key="3">
    <source>
        <dbReference type="Proteomes" id="UP001218231"/>
    </source>
</evidence>
<feature type="transmembrane region" description="Helical" evidence="1">
    <location>
        <begin position="74"/>
        <end position="92"/>
    </location>
</feature>
<gene>
    <name evidence="2" type="ORF">PQ457_07195</name>
</gene>
<evidence type="ECO:0000313" key="2">
    <source>
        <dbReference type="EMBL" id="WCT78744.1"/>
    </source>
</evidence>
<dbReference type="PROSITE" id="PS00141">
    <property type="entry name" value="ASP_PROTEASE"/>
    <property type="match status" value="1"/>
</dbReference>
<organism evidence="2 3">
    <name type="scientific">Novosphingobium humi</name>
    <dbReference type="NCBI Taxonomy" id="2282397"/>
    <lineage>
        <taxon>Bacteria</taxon>
        <taxon>Pseudomonadati</taxon>
        <taxon>Pseudomonadota</taxon>
        <taxon>Alphaproteobacteria</taxon>
        <taxon>Sphingomonadales</taxon>
        <taxon>Sphingomonadaceae</taxon>
        <taxon>Novosphingobium</taxon>
    </lineage>
</organism>
<dbReference type="EMBL" id="CP117417">
    <property type="protein sequence ID" value="WCT78744.1"/>
    <property type="molecule type" value="Genomic_DNA"/>
</dbReference>
<accession>A0ABY7U3A6</accession>
<dbReference type="InterPro" id="IPR001969">
    <property type="entry name" value="Aspartic_peptidase_AS"/>
</dbReference>
<dbReference type="CDD" id="cd05483">
    <property type="entry name" value="retropepsin_like_bacteria"/>
    <property type="match status" value="1"/>
</dbReference>